<dbReference type="RefSeq" id="WP_044455381.1">
    <property type="nucleotide sequence ID" value="NZ_CABPSB010000004.1"/>
</dbReference>
<keyword evidence="8" id="KW-1185">Reference proteome</keyword>
<dbReference type="InterPro" id="IPR006214">
    <property type="entry name" value="Bax_inhibitor_1-related"/>
</dbReference>
<dbReference type="EMBL" id="CABPSB010000004">
    <property type="protein sequence ID" value="VVD89028.1"/>
    <property type="molecule type" value="Genomic_DNA"/>
</dbReference>
<comment type="subcellular location">
    <subcellularLocation>
        <location evidence="1">Cell membrane</location>
        <topology evidence="1">Multi-pass membrane protein</topology>
    </subcellularLocation>
</comment>
<comment type="similarity">
    <text evidence="6">Belongs to the BI1 family.</text>
</comment>
<evidence type="ECO:0000256" key="1">
    <source>
        <dbReference type="ARBA" id="ARBA00004651"/>
    </source>
</evidence>
<accession>A0A5E4TQZ2</accession>
<feature type="transmembrane region" description="Helical" evidence="6">
    <location>
        <begin position="117"/>
        <end position="137"/>
    </location>
</feature>
<feature type="transmembrane region" description="Helical" evidence="6">
    <location>
        <begin position="30"/>
        <end position="53"/>
    </location>
</feature>
<keyword evidence="4 6" id="KW-1133">Transmembrane helix</keyword>
<evidence type="ECO:0000256" key="5">
    <source>
        <dbReference type="ARBA" id="ARBA00023136"/>
    </source>
</evidence>
<evidence type="ECO:0000256" key="2">
    <source>
        <dbReference type="ARBA" id="ARBA00022475"/>
    </source>
</evidence>
<reference evidence="7 8" key="1">
    <citation type="submission" date="2019-08" db="EMBL/GenBank/DDBJ databases">
        <authorList>
            <person name="Peeters C."/>
        </authorList>
    </citation>
    <scope>NUCLEOTIDE SEQUENCE [LARGE SCALE GENOMIC DNA]</scope>
    <source>
        <strain evidence="7 8">LMG 31108</strain>
    </source>
</reference>
<organism evidence="7 8">
    <name type="scientific">Pandoraea anhela</name>
    <dbReference type="NCBI Taxonomy" id="2508295"/>
    <lineage>
        <taxon>Bacteria</taxon>
        <taxon>Pseudomonadati</taxon>
        <taxon>Pseudomonadota</taxon>
        <taxon>Betaproteobacteria</taxon>
        <taxon>Burkholderiales</taxon>
        <taxon>Burkholderiaceae</taxon>
        <taxon>Pandoraea</taxon>
    </lineage>
</organism>
<dbReference type="Proteomes" id="UP000406256">
    <property type="component" value="Unassembled WGS sequence"/>
</dbReference>
<keyword evidence="5 6" id="KW-0472">Membrane</keyword>
<evidence type="ECO:0000256" key="3">
    <source>
        <dbReference type="ARBA" id="ARBA00022692"/>
    </source>
</evidence>
<dbReference type="AlphaFoldDB" id="A0A5E4TQZ2"/>
<evidence type="ECO:0000256" key="6">
    <source>
        <dbReference type="RuleBase" id="RU004379"/>
    </source>
</evidence>
<proteinExistence type="inferred from homology"/>
<feature type="transmembrane region" description="Helical" evidence="6">
    <location>
        <begin position="149"/>
        <end position="166"/>
    </location>
</feature>
<evidence type="ECO:0000256" key="4">
    <source>
        <dbReference type="ARBA" id="ARBA00022989"/>
    </source>
</evidence>
<feature type="transmembrane region" description="Helical" evidence="6">
    <location>
        <begin position="202"/>
        <end position="228"/>
    </location>
</feature>
<dbReference type="OrthoDB" id="9813298at2"/>
<sequence length="233" mass="25052">MNQDFQRFGYGGTGGVSTAQVRNKVLRNTYWLLALSMLPTIAGAWLGVTYGFALFAGSPMVSVILFLAVAFGFMFAIERFKNSGVGVALLLGFTFFMGLMLTRLLSFVLGFSNGASLIMLAFGGTAVIFTVMASVATVSKRDFSGLGKWLFMGVIVILLASVANIWLQLPALMLTVSVLAIAIFSAYILFDVQRVVNGGETNYVTATLAIYLDLYNIFTNLLAILGVLGGNRN</sequence>
<dbReference type="GO" id="GO:0005886">
    <property type="term" value="C:plasma membrane"/>
    <property type="evidence" value="ECO:0007669"/>
    <property type="project" value="UniProtKB-SubCell"/>
</dbReference>
<gene>
    <name evidence="7" type="ORF">PAN31108_01519</name>
</gene>
<feature type="transmembrane region" description="Helical" evidence="6">
    <location>
        <begin position="59"/>
        <end position="77"/>
    </location>
</feature>
<dbReference type="PANTHER" id="PTHR23291">
    <property type="entry name" value="BAX INHIBITOR-RELATED"/>
    <property type="match status" value="1"/>
</dbReference>
<evidence type="ECO:0000313" key="8">
    <source>
        <dbReference type="Proteomes" id="UP000406256"/>
    </source>
</evidence>
<feature type="transmembrane region" description="Helical" evidence="6">
    <location>
        <begin position="172"/>
        <end position="190"/>
    </location>
</feature>
<dbReference type="PANTHER" id="PTHR23291:SF115">
    <property type="entry name" value="MODULATOR OF FTSH PROTEASE YCCA"/>
    <property type="match status" value="1"/>
</dbReference>
<dbReference type="CDD" id="cd10433">
    <property type="entry name" value="YccA_like"/>
    <property type="match status" value="1"/>
</dbReference>
<dbReference type="Pfam" id="PF01027">
    <property type="entry name" value="Bax1-I"/>
    <property type="match status" value="1"/>
</dbReference>
<evidence type="ECO:0000313" key="7">
    <source>
        <dbReference type="EMBL" id="VVD89028.1"/>
    </source>
</evidence>
<keyword evidence="3 6" id="KW-0812">Transmembrane</keyword>
<feature type="transmembrane region" description="Helical" evidence="6">
    <location>
        <begin position="89"/>
        <end position="111"/>
    </location>
</feature>
<name>A0A5E4TQZ2_9BURK</name>
<keyword evidence="2" id="KW-1003">Cell membrane</keyword>
<protein>
    <submittedName>
        <fullName evidence="7">Membrane protein</fullName>
    </submittedName>
</protein>